<dbReference type="Pfam" id="PF00849">
    <property type="entry name" value="PseudoU_synth_2"/>
    <property type="match status" value="1"/>
</dbReference>
<proteinExistence type="inferred from homology"/>
<protein>
    <recommendedName>
        <fullName evidence="5">Pseudouridine synthase</fullName>
        <ecNumber evidence="5">5.4.99.-</ecNumber>
    </recommendedName>
</protein>
<dbReference type="InterPro" id="IPR036986">
    <property type="entry name" value="S4_RNA-bd_sf"/>
</dbReference>
<dbReference type="NCBIfam" id="TIGR00093">
    <property type="entry name" value="pseudouridine synthase"/>
    <property type="match status" value="1"/>
</dbReference>
<dbReference type="Pfam" id="PF01479">
    <property type="entry name" value="S4"/>
    <property type="match status" value="1"/>
</dbReference>
<organism evidence="7 8">
    <name type="scientific">Lachnoclostridium phocaeense</name>
    <dbReference type="NCBI Taxonomy" id="1871021"/>
    <lineage>
        <taxon>Bacteria</taxon>
        <taxon>Bacillati</taxon>
        <taxon>Bacillota</taxon>
        <taxon>Clostridia</taxon>
        <taxon>Lachnospirales</taxon>
        <taxon>Lachnospiraceae</taxon>
    </lineage>
</organism>
<reference evidence="7" key="1">
    <citation type="journal article" date="2021" name="PeerJ">
        <title>Extensive microbial diversity within the chicken gut microbiome revealed by metagenomics and culture.</title>
        <authorList>
            <person name="Gilroy R."/>
            <person name="Ravi A."/>
            <person name="Getino M."/>
            <person name="Pursley I."/>
            <person name="Horton D.L."/>
            <person name="Alikhan N.F."/>
            <person name="Baker D."/>
            <person name="Gharbi K."/>
            <person name="Hall N."/>
            <person name="Watson M."/>
            <person name="Adriaenssens E.M."/>
            <person name="Foster-Nyarko E."/>
            <person name="Jarju S."/>
            <person name="Secka A."/>
            <person name="Antonio M."/>
            <person name="Oren A."/>
            <person name="Chaudhuri R.R."/>
            <person name="La Ragione R."/>
            <person name="Hildebrand F."/>
            <person name="Pallen M.J."/>
        </authorList>
    </citation>
    <scope>NUCLEOTIDE SEQUENCE</scope>
    <source>
        <strain evidence="7">ChiSjej5B23-16112</strain>
    </source>
</reference>
<accession>A0A921I1F6</accession>
<evidence type="ECO:0000256" key="4">
    <source>
        <dbReference type="PROSITE-ProRule" id="PRU00182"/>
    </source>
</evidence>
<dbReference type="CDD" id="cd00165">
    <property type="entry name" value="S4"/>
    <property type="match status" value="1"/>
</dbReference>
<evidence type="ECO:0000313" key="8">
    <source>
        <dbReference type="Proteomes" id="UP000769156"/>
    </source>
</evidence>
<dbReference type="Gene3D" id="3.10.290.10">
    <property type="entry name" value="RNA-binding S4 domain"/>
    <property type="match status" value="1"/>
</dbReference>
<evidence type="ECO:0000256" key="3">
    <source>
        <dbReference type="ARBA" id="ARBA00023235"/>
    </source>
</evidence>
<dbReference type="InterPro" id="IPR018496">
    <property type="entry name" value="PsdUridine_synth_RsuA/RluB_CS"/>
</dbReference>
<dbReference type="SUPFAM" id="SSF55174">
    <property type="entry name" value="Alpha-L RNA-binding motif"/>
    <property type="match status" value="1"/>
</dbReference>
<reference evidence="7" key="2">
    <citation type="submission" date="2021-09" db="EMBL/GenBank/DDBJ databases">
        <authorList>
            <person name="Gilroy R."/>
        </authorList>
    </citation>
    <scope>NUCLEOTIDE SEQUENCE</scope>
    <source>
        <strain evidence="7">ChiSjej5B23-16112</strain>
    </source>
</reference>
<comment type="similarity">
    <text evidence="1 5">Belongs to the pseudouridine synthase RsuA family.</text>
</comment>
<dbReference type="Proteomes" id="UP000769156">
    <property type="component" value="Unassembled WGS sequence"/>
</dbReference>
<evidence type="ECO:0000259" key="6">
    <source>
        <dbReference type="SMART" id="SM00363"/>
    </source>
</evidence>
<dbReference type="PANTHER" id="PTHR47683">
    <property type="entry name" value="PSEUDOURIDINE SYNTHASE FAMILY PROTEIN-RELATED"/>
    <property type="match status" value="1"/>
</dbReference>
<dbReference type="CDD" id="cd02553">
    <property type="entry name" value="PseudoU_synth_RsuA"/>
    <property type="match status" value="1"/>
</dbReference>
<evidence type="ECO:0000256" key="5">
    <source>
        <dbReference type="RuleBase" id="RU003887"/>
    </source>
</evidence>
<sequence length="239" mass="27585">MMRLDKYLADMGEGTRQEVKKYIRRGSVTVNGELVRSPERKVYERDQVCLDGRKVSYAAEEYFMLNKPAGVVSATEDKRDRTVLDLIQYKKRKDLFPVGRLDKDTEGLLLITNDGALSHRLLSPRHHVDKTYYVEVQGHVTEETRAAFQRGVNIGTEEEPLVTMPARLEILEAGQSLSRVRLTIREGKFHQVKRMFLSQGMEVTYLKRESMGSLRLDDSLAPGEYRPLTEHEIKRLKEE</sequence>
<dbReference type="GO" id="GO:0005829">
    <property type="term" value="C:cytosol"/>
    <property type="evidence" value="ECO:0007669"/>
    <property type="project" value="UniProtKB-ARBA"/>
</dbReference>
<dbReference type="InterPro" id="IPR020103">
    <property type="entry name" value="PsdUridine_synth_cat_dom_sf"/>
</dbReference>
<dbReference type="PROSITE" id="PS50889">
    <property type="entry name" value="S4"/>
    <property type="match status" value="1"/>
</dbReference>
<evidence type="ECO:0000256" key="1">
    <source>
        <dbReference type="ARBA" id="ARBA00008348"/>
    </source>
</evidence>
<dbReference type="InterPro" id="IPR006145">
    <property type="entry name" value="PsdUridine_synth_RsuA/RluA"/>
</dbReference>
<dbReference type="PANTHER" id="PTHR47683:SF4">
    <property type="entry name" value="PSEUDOURIDINE SYNTHASE"/>
    <property type="match status" value="1"/>
</dbReference>
<dbReference type="GO" id="GO:0120159">
    <property type="term" value="F:rRNA pseudouridine synthase activity"/>
    <property type="evidence" value="ECO:0007669"/>
    <property type="project" value="UniProtKB-ARBA"/>
</dbReference>
<dbReference type="FunFam" id="3.10.290.10:FF:000003">
    <property type="entry name" value="Pseudouridine synthase"/>
    <property type="match status" value="1"/>
</dbReference>
<dbReference type="AlphaFoldDB" id="A0A921I1F6"/>
<gene>
    <name evidence="7" type="ORF">K8V82_08025</name>
</gene>
<dbReference type="GO" id="GO:0003723">
    <property type="term" value="F:RNA binding"/>
    <property type="evidence" value="ECO:0007669"/>
    <property type="project" value="UniProtKB-KW"/>
</dbReference>
<feature type="domain" description="RNA-binding S4" evidence="6">
    <location>
        <begin position="2"/>
        <end position="61"/>
    </location>
</feature>
<name>A0A921I1F6_9FIRM</name>
<dbReference type="Gene3D" id="3.30.70.1560">
    <property type="entry name" value="Alpha-L RNA-binding motif"/>
    <property type="match status" value="1"/>
</dbReference>
<dbReference type="Gene3D" id="3.30.70.580">
    <property type="entry name" value="Pseudouridine synthase I, catalytic domain, N-terminal subdomain"/>
    <property type="match status" value="1"/>
</dbReference>
<dbReference type="InterPro" id="IPR020094">
    <property type="entry name" value="TruA/RsuA/RluB/E/F_N"/>
</dbReference>
<keyword evidence="2 4" id="KW-0694">RNA-binding</keyword>
<dbReference type="EMBL" id="DYVY01000128">
    <property type="protein sequence ID" value="HJF94726.1"/>
    <property type="molecule type" value="Genomic_DNA"/>
</dbReference>
<evidence type="ECO:0000256" key="2">
    <source>
        <dbReference type="ARBA" id="ARBA00022884"/>
    </source>
</evidence>
<comment type="caution">
    <text evidence="7">The sequence shown here is derived from an EMBL/GenBank/DDBJ whole genome shotgun (WGS) entry which is preliminary data.</text>
</comment>
<dbReference type="InterPro" id="IPR050343">
    <property type="entry name" value="RsuA_PseudoU_synthase"/>
</dbReference>
<dbReference type="EC" id="5.4.99.-" evidence="5"/>
<evidence type="ECO:0000313" key="7">
    <source>
        <dbReference type="EMBL" id="HJF94726.1"/>
    </source>
</evidence>
<dbReference type="FunFam" id="3.30.70.1560:FF:000001">
    <property type="entry name" value="Pseudouridine synthase"/>
    <property type="match status" value="1"/>
</dbReference>
<dbReference type="InterPro" id="IPR042092">
    <property type="entry name" value="PsdUridine_s_RsuA/RluB/E/F_cat"/>
</dbReference>
<dbReference type="GO" id="GO:0000455">
    <property type="term" value="P:enzyme-directed rRNA pseudouridine synthesis"/>
    <property type="evidence" value="ECO:0007669"/>
    <property type="project" value="UniProtKB-ARBA"/>
</dbReference>
<dbReference type="SUPFAM" id="SSF55120">
    <property type="entry name" value="Pseudouridine synthase"/>
    <property type="match status" value="1"/>
</dbReference>
<dbReference type="SMART" id="SM00363">
    <property type="entry name" value="S4"/>
    <property type="match status" value="1"/>
</dbReference>
<keyword evidence="3 5" id="KW-0413">Isomerase</keyword>
<dbReference type="InterPro" id="IPR002942">
    <property type="entry name" value="S4_RNA-bd"/>
</dbReference>
<dbReference type="PROSITE" id="PS01149">
    <property type="entry name" value="PSI_RSU"/>
    <property type="match status" value="1"/>
</dbReference>
<dbReference type="InterPro" id="IPR000748">
    <property type="entry name" value="PsdUridine_synth_RsuA/RluB/E/F"/>
</dbReference>